<protein>
    <submittedName>
        <fullName evidence="2">Uncharacterized protein</fullName>
    </submittedName>
</protein>
<dbReference type="EMBL" id="SHST01000021">
    <property type="protein sequence ID" value="TCF39830.1"/>
    <property type="molecule type" value="Genomic_DNA"/>
</dbReference>
<evidence type="ECO:0000313" key="3">
    <source>
        <dbReference type="Proteomes" id="UP000291226"/>
    </source>
</evidence>
<reference evidence="3 4" key="1">
    <citation type="journal article" date="2018" name="Sci. Rep.">
        <title>Genomic diversity and distribution of Bifidobacterium longum subsp. longum across the human lifespan.</title>
        <authorList>
            <person name="Odamaki T."/>
            <person name="Bottacini F."/>
            <person name="Kato K."/>
            <person name="Mitsuyama E."/>
            <person name="Yoshida K."/>
            <person name="Horigome A."/>
            <person name="Xiao J.Z."/>
            <person name="van Sinderen D."/>
        </authorList>
    </citation>
    <scope>NUCLEOTIDE SEQUENCE [LARGE SCALE GENOMIC DNA]</scope>
    <source>
        <strain evidence="1 3">MCC10083</strain>
        <strain evidence="2 4">MCC10100</strain>
    </source>
</reference>
<dbReference type="EMBL" id="SHSD01000016">
    <property type="protein sequence ID" value="TCF11318.1"/>
    <property type="molecule type" value="Genomic_DNA"/>
</dbReference>
<evidence type="ECO:0000313" key="2">
    <source>
        <dbReference type="EMBL" id="TCF39830.1"/>
    </source>
</evidence>
<dbReference type="Proteomes" id="UP000294241">
    <property type="component" value="Unassembled WGS sequence"/>
</dbReference>
<name>A0A4R0U8Y3_BIFLL</name>
<accession>A0A4R0U8Y3</accession>
<gene>
    <name evidence="1" type="ORF">MCC10083_0677</name>
    <name evidence="2" type="ORF">MCC10100_0845</name>
</gene>
<evidence type="ECO:0000313" key="1">
    <source>
        <dbReference type="EMBL" id="TCF11318.1"/>
    </source>
</evidence>
<organism evidence="2 4">
    <name type="scientific">Bifidobacterium longum subsp. longum</name>
    <dbReference type="NCBI Taxonomy" id="1679"/>
    <lineage>
        <taxon>Bacteria</taxon>
        <taxon>Bacillati</taxon>
        <taxon>Actinomycetota</taxon>
        <taxon>Actinomycetes</taxon>
        <taxon>Bifidobacteriales</taxon>
        <taxon>Bifidobacteriaceae</taxon>
        <taxon>Bifidobacterium</taxon>
    </lineage>
</organism>
<dbReference type="AlphaFoldDB" id="A0A4R0U8Y3"/>
<reference evidence="2" key="2">
    <citation type="submission" date="2019-02" db="EMBL/GenBank/DDBJ databases">
        <authorList>
            <person name="Odamaki T."/>
        </authorList>
    </citation>
    <scope>NUCLEOTIDE SEQUENCE</scope>
    <source>
        <strain evidence="1">MCC10083</strain>
        <strain evidence="2">MCC10100</strain>
    </source>
</reference>
<proteinExistence type="predicted"/>
<evidence type="ECO:0000313" key="4">
    <source>
        <dbReference type="Proteomes" id="UP000294241"/>
    </source>
</evidence>
<sequence>MSGFRIRLLCLDHLHQCQPILYNKKMVLYNKKMVLYNKKMVLYNKEVDHGFFFWERGDTIPSETSR</sequence>
<comment type="caution">
    <text evidence="2">The sequence shown here is derived from an EMBL/GenBank/DDBJ whole genome shotgun (WGS) entry which is preliminary data.</text>
</comment>
<dbReference type="Proteomes" id="UP000291226">
    <property type="component" value="Unassembled WGS sequence"/>
</dbReference>